<feature type="region of interest" description="Disordered" evidence="1">
    <location>
        <begin position="157"/>
        <end position="181"/>
    </location>
</feature>
<protein>
    <submittedName>
        <fullName evidence="2">Uncharacterized protein</fullName>
    </submittedName>
</protein>
<dbReference type="Proteomes" id="UP001385951">
    <property type="component" value="Unassembled WGS sequence"/>
</dbReference>
<name>A0AAW0FW97_9APHY</name>
<dbReference type="AlphaFoldDB" id="A0AAW0FW97"/>
<feature type="compositionally biased region" description="Polar residues" evidence="1">
    <location>
        <begin position="162"/>
        <end position="173"/>
    </location>
</feature>
<dbReference type="EMBL" id="JASBNA010000021">
    <property type="protein sequence ID" value="KAK7685176.1"/>
    <property type="molecule type" value="Genomic_DNA"/>
</dbReference>
<sequence length="224" mass="25301">MPPFIFGSEWELSQANDCPSSPSSASDTSDAMKSIIDSLFDIVSDDGTNTSACSSNDAWVDSVLHGEYTGDSEDEDLKDYDTVCYNCDDCHAKRRARDERVQRALGFPSRTDFDDMVIPAHYTERNPSQYPTAKRPNNPAPIGQRPYKLWPLPIGEGRPSRSPFQGQKTTTGNVIKPTTYPIRGPTDEDVFIHFEKTLQENWGEFYQARDVPRLWTIQSLPARR</sequence>
<comment type="caution">
    <text evidence="2">The sequence shown here is derived from an EMBL/GenBank/DDBJ whole genome shotgun (WGS) entry which is preliminary data.</text>
</comment>
<gene>
    <name evidence="2" type="ORF">QCA50_011539</name>
</gene>
<proteinExistence type="predicted"/>
<organism evidence="2 3">
    <name type="scientific">Cerrena zonata</name>
    <dbReference type="NCBI Taxonomy" id="2478898"/>
    <lineage>
        <taxon>Eukaryota</taxon>
        <taxon>Fungi</taxon>
        <taxon>Dikarya</taxon>
        <taxon>Basidiomycota</taxon>
        <taxon>Agaricomycotina</taxon>
        <taxon>Agaricomycetes</taxon>
        <taxon>Polyporales</taxon>
        <taxon>Cerrenaceae</taxon>
        <taxon>Cerrena</taxon>
    </lineage>
</organism>
<evidence type="ECO:0000313" key="3">
    <source>
        <dbReference type="Proteomes" id="UP001385951"/>
    </source>
</evidence>
<reference evidence="2 3" key="1">
    <citation type="submission" date="2022-09" db="EMBL/GenBank/DDBJ databases">
        <authorList>
            <person name="Palmer J.M."/>
        </authorList>
    </citation>
    <scope>NUCLEOTIDE SEQUENCE [LARGE SCALE GENOMIC DNA]</scope>
    <source>
        <strain evidence="2 3">DSM 7382</strain>
    </source>
</reference>
<accession>A0AAW0FW97</accession>
<keyword evidence="3" id="KW-1185">Reference proteome</keyword>
<evidence type="ECO:0000313" key="2">
    <source>
        <dbReference type="EMBL" id="KAK7685176.1"/>
    </source>
</evidence>
<evidence type="ECO:0000256" key="1">
    <source>
        <dbReference type="SAM" id="MobiDB-lite"/>
    </source>
</evidence>